<dbReference type="GO" id="GO:0043161">
    <property type="term" value="P:proteasome-mediated ubiquitin-dependent protein catabolic process"/>
    <property type="evidence" value="ECO:0007669"/>
    <property type="project" value="TreeGrafter"/>
</dbReference>
<keyword evidence="2" id="KW-0677">Repeat</keyword>
<feature type="compositionally biased region" description="Low complexity" evidence="4">
    <location>
        <begin position="14"/>
        <end position="23"/>
    </location>
</feature>
<proteinExistence type="predicted"/>
<dbReference type="Gene3D" id="2.130.10.10">
    <property type="entry name" value="YVTN repeat-like/Quinoprotein amine dehydrogenase"/>
    <property type="match status" value="1"/>
</dbReference>
<feature type="compositionally biased region" description="Acidic residues" evidence="4">
    <location>
        <begin position="83"/>
        <end position="131"/>
    </location>
</feature>
<reference evidence="5 6" key="1">
    <citation type="journal article" date="2018" name="Mol. Biol. Evol.">
        <title>Broad Genomic Sampling Reveals a Smut Pathogenic Ancestry of the Fungal Clade Ustilaginomycotina.</title>
        <authorList>
            <person name="Kijpornyongpan T."/>
            <person name="Mondo S.J."/>
            <person name="Barry K."/>
            <person name="Sandor L."/>
            <person name="Lee J."/>
            <person name="Lipzen A."/>
            <person name="Pangilinan J."/>
            <person name="LaButti K."/>
            <person name="Hainaut M."/>
            <person name="Henrissat B."/>
            <person name="Grigoriev I.V."/>
            <person name="Spatafora J.W."/>
            <person name="Aime M.C."/>
        </authorList>
    </citation>
    <scope>NUCLEOTIDE SEQUENCE [LARGE SCALE GENOMIC DNA]</scope>
    <source>
        <strain evidence="5 6">MCA 4186</strain>
    </source>
</reference>
<dbReference type="PRINTS" id="PR00320">
    <property type="entry name" value="GPROTEINBRPT"/>
</dbReference>
<dbReference type="InterPro" id="IPR036322">
    <property type="entry name" value="WD40_repeat_dom_sf"/>
</dbReference>
<dbReference type="InterPro" id="IPR020472">
    <property type="entry name" value="WD40_PAC1"/>
</dbReference>
<feature type="region of interest" description="Disordered" evidence="4">
    <location>
        <begin position="1"/>
        <end position="136"/>
    </location>
</feature>
<keyword evidence="6" id="KW-1185">Reference proteome</keyword>
<dbReference type="PROSITE" id="PS50082">
    <property type="entry name" value="WD_REPEATS_2"/>
    <property type="match status" value="2"/>
</dbReference>
<dbReference type="STRING" id="58919.A0A316Z282"/>
<dbReference type="GeneID" id="37268231"/>
<evidence type="ECO:0000256" key="3">
    <source>
        <dbReference type="PROSITE-ProRule" id="PRU00221"/>
    </source>
</evidence>
<feature type="compositionally biased region" description="Polar residues" evidence="4">
    <location>
        <begin position="706"/>
        <end position="719"/>
    </location>
</feature>
<evidence type="ECO:0000256" key="2">
    <source>
        <dbReference type="ARBA" id="ARBA00022737"/>
    </source>
</evidence>
<dbReference type="PANTHER" id="PTHR19847">
    <property type="entry name" value="DDB1- AND CUL4-ASSOCIATED FACTOR 11"/>
    <property type="match status" value="1"/>
</dbReference>
<name>A0A316Z282_9BASI</name>
<dbReference type="AlphaFoldDB" id="A0A316Z282"/>
<protein>
    <submittedName>
        <fullName evidence="5">WD40 repeat-like protein</fullName>
    </submittedName>
</protein>
<dbReference type="PROSITE" id="PS50294">
    <property type="entry name" value="WD_REPEATS_REGION"/>
    <property type="match status" value="2"/>
</dbReference>
<evidence type="ECO:0000313" key="5">
    <source>
        <dbReference type="EMBL" id="PWN95476.1"/>
    </source>
</evidence>
<organism evidence="5 6">
    <name type="scientific">Tilletiopsis washingtonensis</name>
    <dbReference type="NCBI Taxonomy" id="58919"/>
    <lineage>
        <taxon>Eukaryota</taxon>
        <taxon>Fungi</taxon>
        <taxon>Dikarya</taxon>
        <taxon>Basidiomycota</taxon>
        <taxon>Ustilaginomycotina</taxon>
        <taxon>Exobasidiomycetes</taxon>
        <taxon>Entylomatales</taxon>
        <taxon>Entylomatales incertae sedis</taxon>
        <taxon>Tilletiopsis</taxon>
    </lineage>
</organism>
<sequence length="754" mass="82596">MSSDSGSGFWQEASSDAGSPSDSDSSERRAHNVALEAMAAELDALEREVEGSDDDESESGSEYLPADGDEDGPLVVDPLGLMDADDDELSSSEEEDEDEDEDEDSDEIFLDGDEEMIEDDGEGAGDAEQEAGETHTITLDELLSVLHTRRTGGTVDESGPNGRARAHLASLGANGLLRLLTTAMRGGRYQEEEEDEDDDDDYGYGGSSSRSPLEGFWDPCLKPIQAGQELRRGGDFGRPDELPELPDARCSAFERSKNAATRIMDRASRQRVVSKAEFKRYVPNTNGTEVARYPARVYCGQYSDDSSFFYTCDQDFKVHIYDTTVTPHRHAKMHTQGGGGRMRFRNSEETHETSLKVIKTINGRQGQWTITDAHLSPDNQWMIYSSITPYVYLVPTRTDADGGANDRQVLLDFSGGSDDSGVRYHSRQAIWSIRFSGDSREIVAGANQGTISVFDVEARKRVLRIQGHHDDVNAVAFADAGSSNVLLSGSDDSFVKVWDRRSLSGGKPAGVLPGHTEGVTYVSPKGDGRYCISNAKDQSVKLWDLRSLVSSSDFERDPTNRMDVGLTHWDYRNATYRKPRFQQRPNDCSVMTYRGHAVLQTLIRCHFSPAATTGQQYIYSGSADGRIHIWSLDGRVVQILDRNKTTPMYEPGSSAAGGNGPLAADPSAPVNSVREEASAGQRSAQGRRYMGYGRGPAGSTVRDVSWHSSEPSLMSTSWEPTGGSIAKHEWKAWGVNGLNFEDALEATRLAASAR</sequence>
<feature type="repeat" description="WD" evidence="3">
    <location>
        <begin position="512"/>
        <end position="547"/>
    </location>
</feature>
<evidence type="ECO:0000313" key="6">
    <source>
        <dbReference type="Proteomes" id="UP000245946"/>
    </source>
</evidence>
<gene>
    <name evidence="5" type="ORF">FA09DRAFT_312156</name>
</gene>
<dbReference type="InterPro" id="IPR001680">
    <property type="entry name" value="WD40_rpt"/>
</dbReference>
<feature type="repeat" description="WD" evidence="3">
    <location>
        <begin position="465"/>
        <end position="499"/>
    </location>
</feature>
<evidence type="ECO:0000256" key="4">
    <source>
        <dbReference type="SAM" id="MobiDB-lite"/>
    </source>
</evidence>
<dbReference type="RefSeq" id="XP_025595755.1">
    <property type="nucleotide sequence ID" value="XM_025740685.1"/>
</dbReference>
<dbReference type="Proteomes" id="UP000245946">
    <property type="component" value="Unassembled WGS sequence"/>
</dbReference>
<dbReference type="Pfam" id="PF00400">
    <property type="entry name" value="WD40"/>
    <property type="match status" value="4"/>
</dbReference>
<dbReference type="InterPro" id="IPR051859">
    <property type="entry name" value="DCAF"/>
</dbReference>
<evidence type="ECO:0000256" key="1">
    <source>
        <dbReference type="ARBA" id="ARBA00022574"/>
    </source>
</evidence>
<dbReference type="SMART" id="SM00320">
    <property type="entry name" value="WD40"/>
    <property type="match status" value="6"/>
</dbReference>
<dbReference type="SUPFAM" id="SSF50978">
    <property type="entry name" value="WD40 repeat-like"/>
    <property type="match status" value="1"/>
</dbReference>
<accession>A0A316Z282</accession>
<dbReference type="OrthoDB" id="6329284at2759"/>
<dbReference type="EMBL" id="KZ819304">
    <property type="protein sequence ID" value="PWN95476.1"/>
    <property type="molecule type" value="Genomic_DNA"/>
</dbReference>
<feature type="region of interest" description="Disordered" evidence="4">
    <location>
        <begin position="648"/>
        <end position="721"/>
    </location>
</feature>
<feature type="compositionally biased region" description="Acidic residues" evidence="4">
    <location>
        <begin position="191"/>
        <end position="202"/>
    </location>
</feature>
<dbReference type="InterPro" id="IPR015943">
    <property type="entry name" value="WD40/YVTN_repeat-like_dom_sf"/>
</dbReference>
<feature type="region of interest" description="Disordered" evidence="4">
    <location>
        <begin position="188"/>
        <end position="213"/>
    </location>
</feature>
<keyword evidence="1 3" id="KW-0853">WD repeat</keyword>
<dbReference type="GO" id="GO:0080008">
    <property type="term" value="C:Cul4-RING E3 ubiquitin ligase complex"/>
    <property type="evidence" value="ECO:0007669"/>
    <property type="project" value="TreeGrafter"/>
</dbReference>
<dbReference type="PANTHER" id="PTHR19847:SF7">
    <property type="entry name" value="DDB1- AND CUL4-ASSOCIATED FACTOR 11"/>
    <property type="match status" value="1"/>
</dbReference>